<evidence type="ECO:0000259" key="4">
    <source>
        <dbReference type="PROSITE" id="PS50887"/>
    </source>
</evidence>
<dbReference type="PROSITE" id="PS50887">
    <property type="entry name" value="GGDEF"/>
    <property type="match status" value="1"/>
</dbReference>
<dbReference type="InterPro" id="IPR000160">
    <property type="entry name" value="GGDEF_dom"/>
</dbReference>
<dbReference type="NCBIfam" id="TIGR00254">
    <property type="entry name" value="GGDEF"/>
    <property type="match status" value="1"/>
</dbReference>
<dbReference type="InterPro" id="IPR043128">
    <property type="entry name" value="Rev_trsase/Diguanyl_cyclase"/>
</dbReference>
<dbReference type="Gene3D" id="3.30.70.270">
    <property type="match status" value="1"/>
</dbReference>
<accession>A0A1A8XME8</accession>
<dbReference type="PANTHER" id="PTHR45138:SF9">
    <property type="entry name" value="DIGUANYLATE CYCLASE DGCM-RELATED"/>
    <property type="match status" value="1"/>
</dbReference>
<organism evidence="5 6">
    <name type="scientific">Candidatus Propionivibrio aalborgensis</name>
    <dbReference type="NCBI Taxonomy" id="1860101"/>
    <lineage>
        <taxon>Bacteria</taxon>
        <taxon>Pseudomonadati</taxon>
        <taxon>Pseudomonadota</taxon>
        <taxon>Betaproteobacteria</taxon>
        <taxon>Rhodocyclales</taxon>
        <taxon>Rhodocyclaceae</taxon>
        <taxon>Propionivibrio</taxon>
    </lineage>
</organism>
<keyword evidence="6" id="KW-1185">Reference proteome</keyword>
<sequence>MATLTNPSEIARETLRQLMSQRKSPSPDNYRAIYNQIAGISGKSAEVFPERELKALLLALPRETPVQQRLSRQLDQSLKGSNWEEYKKALVDFIKEHSAESELKWSELISEFLRQWEAKQSRLTPARKRESLEHVLASAGNNSEILFGRLQRLIKSWSQNQAEPDVAGGLEGDVETPKAPVAEPASVVANAAPATPVGRAAELLPELRSLLVYTLEVVVATQLEDDPGLAAQAKTLAASANAATSLKALNELLAEIKRFAFRLEFLAEDRNELRSGLLKLLQLMIDNVGELVVDDRWLNGQIAVVRGIVAQPMNIRAINDAEHRLKEVIFKHSQLKHSLVEAREALKLMLAGFVDHLAEFADSTSDYHDKMEICVERIGKADDIGQLQDVLAEVIGETRIIQINAQRSRDDLRVSKQRVEEADKRINELQEELEKASMLVRNDQLTGTLNRRGLEEAFENEVARSRRRKSPLCVAMLDIDNFKKLNDSLGHDAGDAALIHLVTIIRETLRPQDTLARFGGEEFIIILPDTTLEDAKTAIVRLQRELTKRYFLHENEKVLITFSAGVTDHRSDDTQASVTKRADDAMFAAKKAGKNRVVTGNN</sequence>
<dbReference type="EC" id="2.7.7.65" evidence="1"/>
<dbReference type="CDD" id="cd01949">
    <property type="entry name" value="GGDEF"/>
    <property type="match status" value="1"/>
</dbReference>
<dbReference type="EMBL" id="FLQY01000050">
    <property type="protein sequence ID" value="SBT05118.1"/>
    <property type="molecule type" value="Genomic_DNA"/>
</dbReference>
<evidence type="ECO:0000256" key="2">
    <source>
        <dbReference type="ARBA" id="ARBA00034247"/>
    </source>
</evidence>
<dbReference type="Pfam" id="PF00990">
    <property type="entry name" value="GGDEF"/>
    <property type="match status" value="1"/>
</dbReference>
<reference evidence="5 6" key="1">
    <citation type="submission" date="2016-06" db="EMBL/GenBank/DDBJ databases">
        <authorList>
            <person name="Kjaerup R.B."/>
            <person name="Dalgaard T.S."/>
            <person name="Juul-Madsen H.R."/>
        </authorList>
    </citation>
    <scope>NUCLEOTIDE SEQUENCE [LARGE SCALE GENOMIC DNA]</scope>
    <source>
        <strain evidence="5">2</strain>
    </source>
</reference>
<dbReference type="GO" id="GO:0052621">
    <property type="term" value="F:diguanylate cyclase activity"/>
    <property type="evidence" value="ECO:0007669"/>
    <property type="project" value="UniProtKB-EC"/>
</dbReference>
<dbReference type="InterPro" id="IPR050469">
    <property type="entry name" value="Diguanylate_Cyclase"/>
</dbReference>
<protein>
    <recommendedName>
        <fullName evidence="1">diguanylate cyclase</fullName>
        <ecNumber evidence="1">2.7.7.65</ecNumber>
    </recommendedName>
</protein>
<feature type="coiled-coil region" evidence="3">
    <location>
        <begin position="405"/>
        <end position="446"/>
    </location>
</feature>
<comment type="catalytic activity">
    <reaction evidence="2">
        <text>2 GTP = 3',3'-c-di-GMP + 2 diphosphate</text>
        <dbReference type="Rhea" id="RHEA:24898"/>
        <dbReference type="ChEBI" id="CHEBI:33019"/>
        <dbReference type="ChEBI" id="CHEBI:37565"/>
        <dbReference type="ChEBI" id="CHEBI:58805"/>
        <dbReference type="EC" id="2.7.7.65"/>
    </reaction>
</comment>
<dbReference type="Proteomes" id="UP000199600">
    <property type="component" value="Unassembled WGS sequence"/>
</dbReference>
<proteinExistence type="predicted"/>
<name>A0A1A8XME8_9RHOO</name>
<evidence type="ECO:0000313" key="6">
    <source>
        <dbReference type="Proteomes" id="UP000199600"/>
    </source>
</evidence>
<feature type="domain" description="GGDEF" evidence="4">
    <location>
        <begin position="470"/>
        <end position="602"/>
    </location>
</feature>
<dbReference type="SMART" id="SM00267">
    <property type="entry name" value="GGDEF"/>
    <property type="match status" value="1"/>
</dbReference>
<evidence type="ECO:0000256" key="1">
    <source>
        <dbReference type="ARBA" id="ARBA00012528"/>
    </source>
</evidence>
<gene>
    <name evidence="5" type="ORF">PROAA_1430010</name>
</gene>
<evidence type="ECO:0000313" key="5">
    <source>
        <dbReference type="EMBL" id="SBT05118.1"/>
    </source>
</evidence>
<dbReference type="AlphaFoldDB" id="A0A1A8XME8"/>
<keyword evidence="3" id="KW-0175">Coiled coil</keyword>
<dbReference type="RefSeq" id="WP_186410049.1">
    <property type="nucleotide sequence ID" value="NZ_FLQY01000050.1"/>
</dbReference>
<evidence type="ECO:0000256" key="3">
    <source>
        <dbReference type="SAM" id="Coils"/>
    </source>
</evidence>
<dbReference type="PANTHER" id="PTHR45138">
    <property type="entry name" value="REGULATORY COMPONENTS OF SENSORY TRANSDUCTION SYSTEM"/>
    <property type="match status" value="1"/>
</dbReference>
<dbReference type="InterPro" id="IPR029787">
    <property type="entry name" value="Nucleotide_cyclase"/>
</dbReference>
<dbReference type="FunFam" id="3.30.70.270:FF:000001">
    <property type="entry name" value="Diguanylate cyclase domain protein"/>
    <property type="match status" value="1"/>
</dbReference>
<dbReference type="SUPFAM" id="SSF55073">
    <property type="entry name" value="Nucleotide cyclase"/>
    <property type="match status" value="1"/>
</dbReference>